<protein>
    <submittedName>
        <fullName evidence="2">Pimeloyl-ACP methyl ester carboxylesterase</fullName>
    </submittedName>
</protein>
<keyword evidence="3" id="KW-1185">Reference proteome</keyword>
<dbReference type="PRINTS" id="PR00111">
    <property type="entry name" value="ABHYDROLASE"/>
</dbReference>
<dbReference type="AlphaFoldDB" id="A0A1H8PV76"/>
<dbReference type="InterPro" id="IPR000073">
    <property type="entry name" value="AB_hydrolase_1"/>
</dbReference>
<dbReference type="Gene3D" id="3.40.50.1820">
    <property type="entry name" value="alpha/beta hydrolase"/>
    <property type="match status" value="1"/>
</dbReference>
<reference evidence="2 3" key="1">
    <citation type="submission" date="2016-10" db="EMBL/GenBank/DDBJ databases">
        <authorList>
            <person name="de Groot N.N."/>
        </authorList>
    </citation>
    <scope>NUCLEOTIDE SEQUENCE [LARGE SCALE GENOMIC DNA]</scope>
    <source>
        <strain evidence="2 3">DSM 44993</strain>
    </source>
</reference>
<dbReference type="SUPFAM" id="SSF53474">
    <property type="entry name" value="alpha/beta-Hydrolases"/>
    <property type="match status" value="1"/>
</dbReference>
<dbReference type="Proteomes" id="UP000198582">
    <property type="component" value="Unassembled WGS sequence"/>
</dbReference>
<dbReference type="PANTHER" id="PTHR43798">
    <property type="entry name" value="MONOACYLGLYCEROL LIPASE"/>
    <property type="match status" value="1"/>
</dbReference>
<accession>A0A1H8PV76</accession>
<gene>
    <name evidence="2" type="ORF">SAMN04489732_10182</name>
</gene>
<dbReference type="EMBL" id="FOEF01000001">
    <property type="protein sequence ID" value="SEO45671.1"/>
    <property type="molecule type" value="Genomic_DNA"/>
</dbReference>
<evidence type="ECO:0000259" key="1">
    <source>
        <dbReference type="Pfam" id="PF00561"/>
    </source>
</evidence>
<dbReference type="STRING" id="394193.SAMN04489732_10182"/>
<dbReference type="GO" id="GO:0016020">
    <property type="term" value="C:membrane"/>
    <property type="evidence" value="ECO:0007669"/>
    <property type="project" value="TreeGrafter"/>
</dbReference>
<dbReference type="RefSeq" id="WP_091610825.1">
    <property type="nucleotide sequence ID" value="NZ_FOEF01000001.1"/>
</dbReference>
<dbReference type="PANTHER" id="PTHR43798:SF33">
    <property type="entry name" value="HYDROLASE, PUTATIVE (AFU_ORTHOLOGUE AFUA_2G14860)-RELATED"/>
    <property type="match status" value="1"/>
</dbReference>
<dbReference type="OrthoDB" id="3400345at2"/>
<evidence type="ECO:0000313" key="2">
    <source>
        <dbReference type="EMBL" id="SEO45671.1"/>
    </source>
</evidence>
<feature type="domain" description="AB hydrolase-1" evidence="1">
    <location>
        <begin position="30"/>
        <end position="141"/>
    </location>
</feature>
<organism evidence="2 3">
    <name type="scientific">Amycolatopsis saalfeldensis</name>
    <dbReference type="NCBI Taxonomy" id="394193"/>
    <lineage>
        <taxon>Bacteria</taxon>
        <taxon>Bacillati</taxon>
        <taxon>Actinomycetota</taxon>
        <taxon>Actinomycetes</taxon>
        <taxon>Pseudonocardiales</taxon>
        <taxon>Pseudonocardiaceae</taxon>
        <taxon>Amycolatopsis</taxon>
    </lineage>
</organism>
<dbReference type="InterPro" id="IPR050266">
    <property type="entry name" value="AB_hydrolase_sf"/>
</dbReference>
<name>A0A1H8PV76_9PSEU</name>
<sequence length="288" mass="31967">MTRGEELGQERIVRLPQGELRYFERGEGRPVVFLHGVLTNALLWRKVVPTVAAAGFRCLAPDLPLGAHAAPMRADADLSVPGVATLIGDFLEALDLRDVMLVANDTGGALTQVLLARYPERVGRVVLTPSDSFEYFFPPIFRILPAIARVPGSMAVLGQLLRIRALYGLPLLFGWVTKHPLAPEIADDYLTRLHKSAGLRRDLRKLLRTVHSRHTLAAAEKLRHFERPVLLVWASEDKLFPIRLAHRLAELLPDAELVEVADSYTFVSEDQPAELARHVVEFAGAMAD</sequence>
<evidence type="ECO:0000313" key="3">
    <source>
        <dbReference type="Proteomes" id="UP000198582"/>
    </source>
</evidence>
<proteinExistence type="predicted"/>
<dbReference type="InterPro" id="IPR029058">
    <property type="entry name" value="AB_hydrolase_fold"/>
</dbReference>
<dbReference type="GO" id="GO:0003824">
    <property type="term" value="F:catalytic activity"/>
    <property type="evidence" value="ECO:0007669"/>
    <property type="project" value="UniProtKB-ARBA"/>
</dbReference>
<dbReference type="Pfam" id="PF00561">
    <property type="entry name" value="Abhydrolase_1"/>
    <property type="match status" value="1"/>
</dbReference>